<name>A0A0W0S0H5_9GAMM</name>
<dbReference type="Pfam" id="PF00069">
    <property type="entry name" value="Pkinase"/>
    <property type="match status" value="1"/>
</dbReference>
<sequence>MGETANVNKGQRGTLFPVKKDNGETLYYFSDFSEDLGSGGAGDVYKGYLCHIKVPKSVSIPTAINKDELIIDEHAPVAIKLYKNGQTPSSHRQLNGSVLVHKDGRVILIREFIDGFQIQPDIEDNPQIKELTFFQAVDIAWQLVISLNELHYNNTKGRSIVHGDVKGSNVIIRIVNLVKLAHQANDAPQLKIDVFYLDDDFSKPILRSRQTSQGTPEHLALEVLDGLYSEESDFYALGPLLFSLFGAKNPFKEIFEFRKSHPTMKPEDLVRHYIEIGFCAEGLFEHFASKPDDLILNLVKNFLKQIVAKDKHQRPSPDAILEFFTALRQWCLACQDKEAVANYRLRLIIAANDASWLKDEEQQKLFLALDKNIQTRLINLMTVKVRSQCLKICEHHDSQNNYLVHHIVKTSLQDLAHESQLREPSFLKSFFKHSVTPKELKWLLSCFEHQDYEEFFSQQKANLRKALLQCSQSEIKALVSVIVPGLENIRLLAQTQEEQII</sequence>
<evidence type="ECO:0000313" key="3">
    <source>
        <dbReference type="Proteomes" id="UP000054742"/>
    </source>
</evidence>
<dbReference type="EMBL" id="LNXV01000036">
    <property type="protein sequence ID" value="KTC76827.1"/>
    <property type="molecule type" value="Genomic_DNA"/>
</dbReference>
<dbReference type="InterPro" id="IPR011009">
    <property type="entry name" value="Kinase-like_dom_sf"/>
</dbReference>
<keyword evidence="2" id="KW-0418">Kinase</keyword>
<organism evidence="2 3">
    <name type="scientific">Legionella brunensis</name>
    <dbReference type="NCBI Taxonomy" id="29422"/>
    <lineage>
        <taxon>Bacteria</taxon>
        <taxon>Pseudomonadati</taxon>
        <taxon>Pseudomonadota</taxon>
        <taxon>Gammaproteobacteria</taxon>
        <taxon>Legionellales</taxon>
        <taxon>Legionellaceae</taxon>
        <taxon>Legionella</taxon>
    </lineage>
</organism>
<dbReference type="SUPFAM" id="SSF56112">
    <property type="entry name" value="Protein kinase-like (PK-like)"/>
    <property type="match status" value="1"/>
</dbReference>
<dbReference type="Proteomes" id="UP000054742">
    <property type="component" value="Unassembled WGS sequence"/>
</dbReference>
<dbReference type="RefSeq" id="WP_058442897.1">
    <property type="nucleotide sequence ID" value="NZ_CAAAHU010000012.1"/>
</dbReference>
<accession>A0A0W0S0H5</accession>
<keyword evidence="2" id="KW-0808">Transferase</keyword>
<gene>
    <name evidence="2" type="ORF">Lbru_2934</name>
</gene>
<dbReference type="InterPro" id="IPR000719">
    <property type="entry name" value="Prot_kinase_dom"/>
</dbReference>
<dbReference type="InterPro" id="IPR008271">
    <property type="entry name" value="Ser/Thr_kinase_AS"/>
</dbReference>
<dbReference type="Gene3D" id="1.10.510.10">
    <property type="entry name" value="Transferase(Phosphotransferase) domain 1"/>
    <property type="match status" value="1"/>
</dbReference>
<dbReference type="SMART" id="SM00220">
    <property type="entry name" value="S_TKc"/>
    <property type="match status" value="1"/>
</dbReference>
<dbReference type="GO" id="GO:0004683">
    <property type="term" value="F:calcium/calmodulin-dependent protein kinase activity"/>
    <property type="evidence" value="ECO:0007669"/>
    <property type="project" value="UniProtKB-EC"/>
</dbReference>
<protein>
    <submittedName>
        <fullName evidence="2">Serine/threonine protein kinase</fullName>
        <ecNumber evidence="2">2.7.11.17</ecNumber>
    </submittedName>
</protein>
<dbReference type="PANTHER" id="PTHR44167:SF24">
    <property type="entry name" value="SERINE_THREONINE-PROTEIN KINASE CHK2"/>
    <property type="match status" value="1"/>
</dbReference>
<dbReference type="PROSITE" id="PS50011">
    <property type="entry name" value="PROTEIN_KINASE_DOM"/>
    <property type="match status" value="1"/>
</dbReference>
<reference evidence="2 3" key="1">
    <citation type="submission" date="2015-11" db="EMBL/GenBank/DDBJ databases">
        <title>Genomic analysis of 38 Legionella species identifies large and diverse effector repertoires.</title>
        <authorList>
            <person name="Burstein D."/>
            <person name="Amaro F."/>
            <person name="Zusman T."/>
            <person name="Lifshitz Z."/>
            <person name="Cohen O."/>
            <person name="Gilbert J.A."/>
            <person name="Pupko T."/>
            <person name="Shuman H.A."/>
            <person name="Segal G."/>
        </authorList>
    </citation>
    <scope>NUCLEOTIDE SEQUENCE [LARGE SCALE GENOMIC DNA]</scope>
    <source>
        <strain evidence="2 3">ATCC 43878</strain>
    </source>
</reference>
<feature type="domain" description="Protein kinase" evidence="1">
    <location>
        <begin position="30"/>
        <end position="327"/>
    </location>
</feature>
<dbReference type="GO" id="GO:0005737">
    <property type="term" value="C:cytoplasm"/>
    <property type="evidence" value="ECO:0007669"/>
    <property type="project" value="TreeGrafter"/>
</dbReference>
<dbReference type="GO" id="GO:0005524">
    <property type="term" value="F:ATP binding"/>
    <property type="evidence" value="ECO:0007669"/>
    <property type="project" value="InterPro"/>
</dbReference>
<evidence type="ECO:0000259" key="1">
    <source>
        <dbReference type="PROSITE" id="PS50011"/>
    </source>
</evidence>
<dbReference type="EC" id="2.7.11.17" evidence="2"/>
<dbReference type="PANTHER" id="PTHR44167">
    <property type="entry name" value="OVARIAN-SPECIFIC SERINE/THREONINE-PROTEIN KINASE LOK-RELATED"/>
    <property type="match status" value="1"/>
</dbReference>
<dbReference type="STRING" id="29422.Lbru_2934"/>
<proteinExistence type="predicted"/>
<evidence type="ECO:0000313" key="2">
    <source>
        <dbReference type="EMBL" id="KTC76827.1"/>
    </source>
</evidence>
<dbReference type="AlphaFoldDB" id="A0A0W0S0H5"/>
<keyword evidence="3" id="KW-1185">Reference proteome</keyword>
<dbReference type="OrthoDB" id="5650746at2"/>
<dbReference type="PROSITE" id="PS00108">
    <property type="entry name" value="PROTEIN_KINASE_ST"/>
    <property type="match status" value="1"/>
</dbReference>
<dbReference type="PATRIC" id="fig|29422.6.peg.3110"/>
<keyword evidence="2" id="KW-0723">Serine/threonine-protein kinase</keyword>
<comment type="caution">
    <text evidence="2">The sequence shown here is derived from an EMBL/GenBank/DDBJ whole genome shotgun (WGS) entry which is preliminary data.</text>
</comment>